<dbReference type="RefSeq" id="WP_277864783.1">
    <property type="nucleotide sequence ID" value="NZ_JARRAG010000007.1"/>
</dbReference>
<feature type="compositionally biased region" description="Basic and acidic residues" evidence="1">
    <location>
        <begin position="1"/>
        <end position="17"/>
    </location>
</feature>
<organism evidence="3 4">
    <name type="scientific">Paludisphaera mucosa</name>
    <dbReference type="NCBI Taxonomy" id="3030827"/>
    <lineage>
        <taxon>Bacteria</taxon>
        <taxon>Pseudomonadati</taxon>
        <taxon>Planctomycetota</taxon>
        <taxon>Planctomycetia</taxon>
        <taxon>Isosphaerales</taxon>
        <taxon>Isosphaeraceae</taxon>
        <taxon>Paludisphaera</taxon>
    </lineage>
</organism>
<feature type="compositionally biased region" description="Basic and acidic residues" evidence="1">
    <location>
        <begin position="41"/>
        <end position="61"/>
    </location>
</feature>
<dbReference type="EMBL" id="JARRAG010000007">
    <property type="protein sequence ID" value="MDG3008465.1"/>
    <property type="molecule type" value="Genomic_DNA"/>
</dbReference>
<reference evidence="3 4" key="1">
    <citation type="submission" date="2023-03" db="EMBL/GenBank/DDBJ databases">
        <title>Paludisphaera mucosa sp. nov. a novel planctomycete from northern fen.</title>
        <authorList>
            <person name="Ivanova A."/>
        </authorList>
    </citation>
    <scope>NUCLEOTIDE SEQUENCE [LARGE SCALE GENOMIC DNA]</scope>
    <source>
        <strain evidence="3 4">Pla2</strain>
    </source>
</reference>
<keyword evidence="4" id="KW-1185">Reference proteome</keyword>
<evidence type="ECO:0000256" key="1">
    <source>
        <dbReference type="SAM" id="MobiDB-lite"/>
    </source>
</evidence>
<feature type="region of interest" description="Disordered" evidence="1">
    <location>
        <begin position="1"/>
        <end position="61"/>
    </location>
</feature>
<keyword evidence="2" id="KW-1133">Transmembrane helix</keyword>
<name>A0ABT6FLK6_9BACT</name>
<evidence type="ECO:0000313" key="4">
    <source>
        <dbReference type="Proteomes" id="UP001216907"/>
    </source>
</evidence>
<gene>
    <name evidence="3" type="ORF">PZE19_32270</name>
</gene>
<sequence>MEPSRGRLEEERDRGQGGDEELEELDERLNRPGSEPEEEPDGRTEPRFRRERPAPVEEKARPRTRFVAAGAFILSLILLLAYAFVGGSAEAEVAREEVPRETFLAWSERSGGLDKAAAGLPGGRFSNWKVVPRGRTGPSRRNRLFEFVDDVFGAIGRLFNWGG</sequence>
<comment type="caution">
    <text evidence="3">The sequence shown here is derived from an EMBL/GenBank/DDBJ whole genome shotgun (WGS) entry which is preliminary data.</text>
</comment>
<evidence type="ECO:0000313" key="3">
    <source>
        <dbReference type="EMBL" id="MDG3008465.1"/>
    </source>
</evidence>
<accession>A0ABT6FLK6</accession>
<evidence type="ECO:0000256" key="2">
    <source>
        <dbReference type="SAM" id="Phobius"/>
    </source>
</evidence>
<keyword evidence="2" id="KW-0812">Transmembrane</keyword>
<feature type="transmembrane region" description="Helical" evidence="2">
    <location>
        <begin position="66"/>
        <end position="85"/>
    </location>
</feature>
<proteinExistence type="predicted"/>
<dbReference type="Proteomes" id="UP001216907">
    <property type="component" value="Unassembled WGS sequence"/>
</dbReference>
<keyword evidence="2" id="KW-0472">Membrane</keyword>
<protein>
    <submittedName>
        <fullName evidence="3">Uncharacterized protein</fullName>
    </submittedName>
</protein>